<name>A0A098G9V3_9GAMM</name>
<dbReference type="AlphaFoldDB" id="A0A098G9V3"/>
<dbReference type="RefSeq" id="WP_045097028.1">
    <property type="nucleotide sequence ID" value="NZ_LN614827.1"/>
</dbReference>
<gene>
    <name evidence="1" type="ORF">LFA_3453</name>
</gene>
<dbReference type="STRING" id="1212491.LFA_3453"/>
<dbReference type="Proteomes" id="UP000032430">
    <property type="component" value="Chromosome I"/>
</dbReference>
<keyword evidence="2" id="KW-1185">Reference proteome</keyword>
<sequence>MTTLVDVLSTQPSEEVAAKKRILLQQLMEQREGFDLNQDIIFASGYRCKPLHLFLAENDPLTIPIILTTLRMHFASDRLREALGNYTDSYGKACTAYVIGAEIGSTAKQLMEYAFNPSYEEIFFRGVYHHGATISTPGTGGMFAKKAPIASHEEGLLRLGEFRDTPALGVTPEQLDQVMHYDSQCCSLYQARDRAVSIHPSIKITDFATKFDAVITEQLATFTAITGLKMMISPIFIYIQGYELLLTTMRKEDGGIAMTVTEIMGKEGSKLQEMDKFFVGKGIEYHHNIRPIVATFKGHKIYSCCGTMMNLIFKVVDDYHTNADGVDVAQTNATLTATTAVELSGTIERANRAIGLALKAENLAPTKPPPI</sequence>
<proteinExistence type="predicted"/>
<dbReference type="HOGENOM" id="CLU_745548_0_0_6"/>
<dbReference type="EMBL" id="LN614827">
    <property type="protein sequence ID" value="CEG58785.1"/>
    <property type="molecule type" value="Genomic_DNA"/>
</dbReference>
<dbReference type="KEGG" id="lfa:LFA_3453"/>
<reference evidence="2" key="1">
    <citation type="submission" date="2014-09" db="EMBL/GenBank/DDBJ databases">
        <authorList>
            <person name="Gomez-Valero L."/>
        </authorList>
    </citation>
    <scope>NUCLEOTIDE SEQUENCE [LARGE SCALE GENOMIC DNA]</scope>
    <source>
        <strain evidence="2">ATCC700992</strain>
    </source>
</reference>
<organism evidence="1 2">
    <name type="scientific">Legionella fallonii LLAP-10</name>
    <dbReference type="NCBI Taxonomy" id="1212491"/>
    <lineage>
        <taxon>Bacteria</taxon>
        <taxon>Pseudomonadati</taxon>
        <taxon>Pseudomonadota</taxon>
        <taxon>Gammaproteobacteria</taxon>
        <taxon>Legionellales</taxon>
        <taxon>Legionellaceae</taxon>
        <taxon>Legionella</taxon>
    </lineage>
</organism>
<evidence type="ECO:0000313" key="2">
    <source>
        <dbReference type="Proteomes" id="UP000032430"/>
    </source>
</evidence>
<protein>
    <submittedName>
        <fullName evidence="1">Uncharacterized protein</fullName>
    </submittedName>
</protein>
<accession>A0A098G9V3</accession>
<evidence type="ECO:0000313" key="1">
    <source>
        <dbReference type="EMBL" id="CEG58785.1"/>
    </source>
</evidence>